<organism evidence="9">
    <name type="scientific">marine metagenome</name>
    <dbReference type="NCBI Taxonomy" id="408172"/>
    <lineage>
        <taxon>unclassified sequences</taxon>
        <taxon>metagenomes</taxon>
        <taxon>ecological metagenomes</taxon>
    </lineage>
</organism>
<evidence type="ECO:0000256" key="4">
    <source>
        <dbReference type="ARBA" id="ARBA00013043"/>
    </source>
</evidence>
<dbReference type="AlphaFoldDB" id="A0A381RLW7"/>
<evidence type="ECO:0000256" key="6">
    <source>
        <dbReference type="ARBA" id="ARBA00023239"/>
    </source>
</evidence>
<dbReference type="GO" id="GO:0004150">
    <property type="term" value="F:dihydroneopterin aldolase activity"/>
    <property type="evidence" value="ECO:0007669"/>
    <property type="project" value="UniProtKB-EC"/>
</dbReference>
<dbReference type="NCBIfam" id="TIGR00526">
    <property type="entry name" value="folB_dom"/>
    <property type="match status" value="1"/>
</dbReference>
<comment type="catalytic activity">
    <reaction evidence="1">
        <text>7,8-dihydroneopterin = 6-hydroxymethyl-7,8-dihydropterin + glycolaldehyde</text>
        <dbReference type="Rhea" id="RHEA:10540"/>
        <dbReference type="ChEBI" id="CHEBI:17001"/>
        <dbReference type="ChEBI" id="CHEBI:17071"/>
        <dbReference type="ChEBI" id="CHEBI:44841"/>
        <dbReference type="EC" id="4.1.2.25"/>
    </reaction>
</comment>
<evidence type="ECO:0000256" key="2">
    <source>
        <dbReference type="ARBA" id="ARBA00005013"/>
    </source>
</evidence>
<dbReference type="Gene3D" id="3.30.1130.10">
    <property type="match status" value="1"/>
</dbReference>
<dbReference type="SMART" id="SM00905">
    <property type="entry name" value="FolB"/>
    <property type="match status" value="1"/>
</dbReference>
<evidence type="ECO:0000256" key="7">
    <source>
        <dbReference type="ARBA" id="ARBA00032903"/>
    </source>
</evidence>
<dbReference type="Pfam" id="PF02152">
    <property type="entry name" value="FolB"/>
    <property type="match status" value="1"/>
</dbReference>
<protein>
    <recommendedName>
        <fullName evidence="4">dihydroneopterin aldolase</fullName>
        <ecNumber evidence="4">4.1.2.25</ecNumber>
    </recommendedName>
    <alternativeName>
        <fullName evidence="7">7,8-dihydroneopterin aldolase</fullName>
    </alternativeName>
</protein>
<evidence type="ECO:0000313" key="9">
    <source>
        <dbReference type="EMBL" id="SUZ92261.1"/>
    </source>
</evidence>
<proteinExistence type="inferred from homology"/>
<accession>A0A381RLW7</accession>
<evidence type="ECO:0000256" key="3">
    <source>
        <dbReference type="ARBA" id="ARBA00005708"/>
    </source>
</evidence>
<comment type="similarity">
    <text evidence="3">Belongs to the DHNA family.</text>
</comment>
<gene>
    <name evidence="9" type="ORF">METZ01_LOCUS45115</name>
</gene>
<feature type="domain" description="Dihydroneopterin aldolase/epimerase" evidence="8">
    <location>
        <begin position="2"/>
        <end position="111"/>
    </location>
</feature>
<name>A0A381RLW7_9ZZZZ</name>
<dbReference type="EMBL" id="UINC01002044">
    <property type="protein sequence ID" value="SUZ92261.1"/>
    <property type="molecule type" value="Genomic_DNA"/>
</dbReference>
<dbReference type="PANTHER" id="PTHR42844">
    <property type="entry name" value="DIHYDRONEOPTERIN ALDOLASE 1-RELATED"/>
    <property type="match status" value="1"/>
</dbReference>
<keyword evidence="5" id="KW-0289">Folate biosynthesis</keyword>
<dbReference type="InterPro" id="IPR043133">
    <property type="entry name" value="GTP-CH-I_C/QueF"/>
</dbReference>
<evidence type="ECO:0000256" key="1">
    <source>
        <dbReference type="ARBA" id="ARBA00001353"/>
    </source>
</evidence>
<dbReference type="GO" id="GO:0046656">
    <property type="term" value="P:folic acid biosynthetic process"/>
    <property type="evidence" value="ECO:0007669"/>
    <property type="project" value="UniProtKB-KW"/>
</dbReference>
<dbReference type="NCBIfam" id="TIGR00525">
    <property type="entry name" value="folB"/>
    <property type="match status" value="1"/>
</dbReference>
<reference evidence="9" key="1">
    <citation type="submission" date="2018-05" db="EMBL/GenBank/DDBJ databases">
        <authorList>
            <person name="Lanie J.A."/>
            <person name="Ng W.-L."/>
            <person name="Kazmierczak K.M."/>
            <person name="Andrzejewski T.M."/>
            <person name="Davidsen T.M."/>
            <person name="Wayne K.J."/>
            <person name="Tettelin H."/>
            <person name="Glass J.I."/>
            <person name="Rusch D."/>
            <person name="Podicherti R."/>
            <person name="Tsui H.-C.T."/>
            <person name="Winkler M.E."/>
        </authorList>
    </citation>
    <scope>NUCLEOTIDE SEQUENCE</scope>
</reference>
<dbReference type="InterPro" id="IPR006156">
    <property type="entry name" value="Dihydroneopterin_aldolase"/>
</dbReference>
<comment type="pathway">
    <text evidence="2">Cofactor biosynthesis; tetrahydrofolate biosynthesis; 2-amino-4-hydroxy-6-hydroxymethyl-7,8-dihydropteridine diphosphate from 7,8-dihydroneopterin triphosphate: step 3/4.</text>
</comment>
<sequence>MRGLRVSAVCGVLPEEKVRRQPLELDLDVYADLTAALTTDDLADTVDYGTLCALVACIADRESFDLMERFASRVAEDVLATSGVEAVTVAVRKLRPPVPEDLTTSGVRIHRTA</sequence>
<dbReference type="GO" id="GO:0005737">
    <property type="term" value="C:cytoplasm"/>
    <property type="evidence" value="ECO:0007669"/>
    <property type="project" value="TreeGrafter"/>
</dbReference>
<dbReference type="SUPFAM" id="SSF55620">
    <property type="entry name" value="Tetrahydrobiopterin biosynthesis enzymes-like"/>
    <property type="match status" value="1"/>
</dbReference>
<dbReference type="InterPro" id="IPR006157">
    <property type="entry name" value="FolB_dom"/>
</dbReference>
<evidence type="ECO:0000259" key="8">
    <source>
        <dbReference type="SMART" id="SM00905"/>
    </source>
</evidence>
<dbReference type="EC" id="4.1.2.25" evidence="4"/>
<evidence type="ECO:0000256" key="5">
    <source>
        <dbReference type="ARBA" id="ARBA00022909"/>
    </source>
</evidence>
<dbReference type="PANTHER" id="PTHR42844:SF1">
    <property type="entry name" value="DIHYDRONEOPTERIN ALDOLASE 1-RELATED"/>
    <property type="match status" value="1"/>
</dbReference>
<keyword evidence="6" id="KW-0456">Lyase</keyword>